<keyword evidence="3" id="KW-1185">Reference proteome</keyword>
<feature type="transmembrane region" description="Helical" evidence="1">
    <location>
        <begin position="155"/>
        <end position="180"/>
    </location>
</feature>
<reference evidence="2 3" key="1">
    <citation type="submission" date="2023-07" db="EMBL/GenBank/DDBJ databases">
        <title>Genomic Encyclopedia of Type Strains, Phase IV (KMG-IV): sequencing the most valuable type-strain genomes for metagenomic binning, comparative biology and taxonomic classification.</title>
        <authorList>
            <person name="Goeker M."/>
        </authorList>
    </citation>
    <scope>NUCLEOTIDE SEQUENCE [LARGE SCALE GENOMIC DNA]</scope>
    <source>
        <strain evidence="2 3">DSM 17740</strain>
    </source>
</reference>
<proteinExistence type="predicted"/>
<feature type="transmembrane region" description="Helical" evidence="1">
    <location>
        <begin position="192"/>
        <end position="215"/>
    </location>
</feature>
<keyword evidence="1" id="KW-0812">Transmembrane</keyword>
<comment type="caution">
    <text evidence="2">The sequence shown here is derived from an EMBL/GenBank/DDBJ whole genome shotgun (WGS) entry which is preliminary data.</text>
</comment>
<feature type="transmembrane region" description="Helical" evidence="1">
    <location>
        <begin position="21"/>
        <end position="43"/>
    </location>
</feature>
<dbReference type="EMBL" id="JAUSUQ010000017">
    <property type="protein sequence ID" value="MDQ0340720.1"/>
    <property type="molecule type" value="Genomic_DNA"/>
</dbReference>
<gene>
    <name evidence="2" type="ORF">J2S00_003546</name>
</gene>
<feature type="transmembrane region" description="Helical" evidence="1">
    <location>
        <begin position="102"/>
        <end position="135"/>
    </location>
</feature>
<sequence>MNIWLGLLQNEQLKLYRRMGTWVMFILLLMAIVGIAFITKYVLPIAASEGASPLLYFMNVTVPLFGLITLFAIIVAATSVANEFSQGTIKLLLIRPIHRAKILLAKYIAVLLFSMYMIVVLFLGSLVLGGVLFGFEGLWTNPGGDFLEDQGLSGLLQQYAFESIPLVMMVTFAFMVAAVFTNSALAIGLSMFLMFTGGQLAVLLSQYPWVKWILFAHFDLRQYVDGLPLVEGMTLSFSLLVLSMYYILFILVTWLTFIKRDITA</sequence>
<evidence type="ECO:0000313" key="2">
    <source>
        <dbReference type="EMBL" id="MDQ0340720.1"/>
    </source>
</evidence>
<feature type="transmembrane region" description="Helical" evidence="1">
    <location>
        <begin position="55"/>
        <end position="81"/>
    </location>
</feature>
<accession>A0ABU0CWC0</accession>
<name>A0ABU0CWC0_9BACI</name>
<protein>
    <submittedName>
        <fullName evidence="2">ABC-2 type transport system permease protein</fullName>
    </submittedName>
</protein>
<dbReference type="Pfam" id="PF12730">
    <property type="entry name" value="ABC2_membrane_4"/>
    <property type="match status" value="1"/>
</dbReference>
<evidence type="ECO:0000313" key="3">
    <source>
        <dbReference type="Proteomes" id="UP001232445"/>
    </source>
</evidence>
<keyword evidence="1" id="KW-0472">Membrane</keyword>
<dbReference type="Proteomes" id="UP001232445">
    <property type="component" value="Unassembled WGS sequence"/>
</dbReference>
<dbReference type="PANTHER" id="PTHR37305">
    <property type="entry name" value="INTEGRAL MEMBRANE PROTEIN-RELATED"/>
    <property type="match status" value="1"/>
</dbReference>
<dbReference type="RefSeq" id="WP_307342839.1">
    <property type="nucleotide sequence ID" value="NZ_JAUSUQ010000017.1"/>
</dbReference>
<evidence type="ECO:0000256" key="1">
    <source>
        <dbReference type="SAM" id="Phobius"/>
    </source>
</evidence>
<keyword evidence="1" id="KW-1133">Transmembrane helix</keyword>
<feature type="transmembrane region" description="Helical" evidence="1">
    <location>
        <begin position="235"/>
        <end position="258"/>
    </location>
</feature>
<dbReference type="PANTHER" id="PTHR37305:SF1">
    <property type="entry name" value="MEMBRANE PROTEIN"/>
    <property type="match status" value="1"/>
</dbReference>
<organism evidence="2 3">
    <name type="scientific">Caldalkalibacillus uzonensis</name>
    <dbReference type="NCBI Taxonomy" id="353224"/>
    <lineage>
        <taxon>Bacteria</taxon>
        <taxon>Bacillati</taxon>
        <taxon>Bacillota</taxon>
        <taxon>Bacilli</taxon>
        <taxon>Bacillales</taxon>
        <taxon>Bacillaceae</taxon>
        <taxon>Caldalkalibacillus</taxon>
    </lineage>
</organism>